<dbReference type="PROSITE" id="PS50158">
    <property type="entry name" value="ZF_CCHC"/>
    <property type="match status" value="1"/>
</dbReference>
<dbReference type="GO" id="GO:0003676">
    <property type="term" value="F:nucleic acid binding"/>
    <property type="evidence" value="ECO:0007669"/>
    <property type="project" value="InterPro"/>
</dbReference>
<feature type="compositionally biased region" description="Polar residues" evidence="3">
    <location>
        <begin position="224"/>
        <end position="233"/>
    </location>
</feature>
<dbReference type="Pfam" id="PF14223">
    <property type="entry name" value="Retrotran_gag_2"/>
    <property type="match status" value="1"/>
</dbReference>
<name>A0A699HM50_TANCI</name>
<gene>
    <name evidence="5" type="ORF">Tci_414376</name>
</gene>
<dbReference type="Gene3D" id="4.10.60.10">
    <property type="entry name" value="Zinc finger, CCHC-type"/>
    <property type="match status" value="1"/>
</dbReference>
<dbReference type="SUPFAM" id="SSF57756">
    <property type="entry name" value="Retrovirus zinc finger-like domains"/>
    <property type="match status" value="1"/>
</dbReference>
<evidence type="ECO:0000256" key="2">
    <source>
        <dbReference type="SAM" id="Coils"/>
    </source>
</evidence>
<sequence length="877" mass="100909">MELYMLNRQHGRMILESVENEAIQADCDVKATNIILQGLPPEVCALVSTHKVAKELWERIQMLMQGTSLTKQDRECKLYDEFDKFAYRKGESLRDFYLRFSLLLNDMNIYNMKLEQFQVNTKFLNTLRPKWSKFVTDVKLVKDLHTTNIDQLYAYLGQHEYHVNEVRLMHERASDPLALVAHHQMNKSTYQPQQQSYHQHQFQPQVSTFQSSSYATSYHPPQPYTSGSSGTSGKQRVIMCYNCKGEGHMSKQCNKPKRKRDEKWFKDKVLLVQAQANGQVLQEEELEFLVDPGIAETSSTHYVVTNNDAYQVDNLDAYDSDCDELNSAKIALMANLSHFGSDNLTENSSSPALQDDLILSVIEQLKTQVKFLKEQTNVDKASASCAQSLEIETLKHNLYEHLKEKESLEQKVKELNNIMFKRNQSAQTVHMLTKPQFFYDHSIRQALGFQNPCYLKRAQQLKPKLYDGSVIEKSDTNVIHDSEETLLLEDESRSKMLKKQNDPKMSEKKVITKLVDYAALNQLSKDIETRFVPQTRLSAEQAFWSRYSVNSEEPDLKSSTTIVEVPKELPKVSMMNSSLKKLKFHLASFDMIVKERTTATAITEGTWGFEHTKACFTYDIILFVKALKELFNSFDQFLIDELTEVQNVFHQMEQAVKQHCRNNSFSQQSAPTFDQLFEINDLKAQSQEKDTVIVKLKERFKSLSGNVKEKEIKKELEEIETINIELDHKEKVLVITALKETLSKLKGKAVVTEAVTLHPIDIELLKIDVALLAPKLRNNRTSHTDYLRHTLEETATLREIVVRVNLLSNASRSQPQGNTKKDRIQRTPSKAWKNKLEDHPRTVRPILNKKKSVVDTKVISSVTNSESNLNSDLKCAT</sequence>
<evidence type="ECO:0000259" key="4">
    <source>
        <dbReference type="PROSITE" id="PS50158"/>
    </source>
</evidence>
<feature type="region of interest" description="Disordered" evidence="3">
    <location>
        <begin position="811"/>
        <end position="843"/>
    </location>
</feature>
<comment type="caution">
    <text evidence="5">The sequence shown here is derived from an EMBL/GenBank/DDBJ whole genome shotgun (WGS) entry which is preliminary data.</text>
</comment>
<feature type="region of interest" description="Disordered" evidence="3">
    <location>
        <begin position="213"/>
        <end position="233"/>
    </location>
</feature>
<dbReference type="SMART" id="SM00343">
    <property type="entry name" value="ZnF_C2HC"/>
    <property type="match status" value="1"/>
</dbReference>
<protein>
    <recommendedName>
        <fullName evidence="4">CCHC-type domain-containing protein</fullName>
    </recommendedName>
</protein>
<evidence type="ECO:0000313" key="5">
    <source>
        <dbReference type="EMBL" id="GEY42402.1"/>
    </source>
</evidence>
<dbReference type="AlphaFoldDB" id="A0A699HM50"/>
<feature type="domain" description="CCHC-type" evidence="4">
    <location>
        <begin position="240"/>
        <end position="253"/>
    </location>
</feature>
<dbReference type="GO" id="GO:0008270">
    <property type="term" value="F:zinc ion binding"/>
    <property type="evidence" value="ECO:0007669"/>
    <property type="project" value="UniProtKB-KW"/>
</dbReference>
<organism evidence="5">
    <name type="scientific">Tanacetum cinerariifolium</name>
    <name type="common">Dalmatian daisy</name>
    <name type="synonym">Chrysanthemum cinerariifolium</name>
    <dbReference type="NCBI Taxonomy" id="118510"/>
    <lineage>
        <taxon>Eukaryota</taxon>
        <taxon>Viridiplantae</taxon>
        <taxon>Streptophyta</taxon>
        <taxon>Embryophyta</taxon>
        <taxon>Tracheophyta</taxon>
        <taxon>Spermatophyta</taxon>
        <taxon>Magnoliopsida</taxon>
        <taxon>eudicotyledons</taxon>
        <taxon>Gunneridae</taxon>
        <taxon>Pentapetalae</taxon>
        <taxon>asterids</taxon>
        <taxon>campanulids</taxon>
        <taxon>Asterales</taxon>
        <taxon>Asteraceae</taxon>
        <taxon>Asteroideae</taxon>
        <taxon>Anthemideae</taxon>
        <taxon>Anthemidinae</taxon>
        <taxon>Tanacetum</taxon>
    </lineage>
</organism>
<accession>A0A699HM50</accession>
<dbReference type="Pfam" id="PF00098">
    <property type="entry name" value="zf-CCHC"/>
    <property type="match status" value="1"/>
</dbReference>
<dbReference type="InterPro" id="IPR036875">
    <property type="entry name" value="Znf_CCHC_sf"/>
</dbReference>
<proteinExistence type="predicted"/>
<keyword evidence="1" id="KW-0862">Zinc</keyword>
<feature type="coiled-coil region" evidence="2">
    <location>
        <begin position="391"/>
        <end position="418"/>
    </location>
</feature>
<dbReference type="EMBL" id="BKCJ010177365">
    <property type="protein sequence ID" value="GEY42402.1"/>
    <property type="molecule type" value="Genomic_DNA"/>
</dbReference>
<keyword evidence="1" id="KW-0479">Metal-binding</keyword>
<reference evidence="5" key="1">
    <citation type="journal article" date="2019" name="Sci. Rep.">
        <title>Draft genome of Tanacetum cinerariifolium, the natural source of mosquito coil.</title>
        <authorList>
            <person name="Yamashiro T."/>
            <person name="Shiraishi A."/>
            <person name="Satake H."/>
            <person name="Nakayama K."/>
        </authorList>
    </citation>
    <scope>NUCLEOTIDE SEQUENCE</scope>
</reference>
<evidence type="ECO:0000256" key="1">
    <source>
        <dbReference type="PROSITE-ProRule" id="PRU00047"/>
    </source>
</evidence>
<keyword evidence="1" id="KW-0863">Zinc-finger</keyword>
<keyword evidence="2" id="KW-0175">Coiled coil</keyword>
<evidence type="ECO:0000256" key="3">
    <source>
        <dbReference type="SAM" id="MobiDB-lite"/>
    </source>
</evidence>
<dbReference type="InterPro" id="IPR001878">
    <property type="entry name" value="Znf_CCHC"/>
</dbReference>
<feature type="coiled-coil region" evidence="2">
    <location>
        <begin position="679"/>
        <end position="732"/>
    </location>
</feature>